<name>A0AAN7CZH6_9PEZI</name>
<proteinExistence type="predicted"/>
<sequence length="465" mass="48486">MSAQVSFLDGTLSLIHIPLDLYPSLLQPILKVLLPPSQNPSQCATGEYTITDHNNGFLNISVTPVECSIVCNSVWASSVFEPAIKRLPKDQAKTVAISRDTYIALSVYGTDMDAGSRVAELTSPLALANIPIFFITTYYSDFILVPTKDRAAVVKTLLFRNFVFSDDDHAQLVSTNPSSPISTSTRHQYFDLGFGHARAGRTSPDDPNLSPADQNPPSLPSTADIVNDLQQRTFDLLKRRHVTPRIEPGLTLVQCSGIRGAVTPSSHVVRSRRGSGAINGGTGAGGAAGGSSGAGDGYATAGPSWVDTVDTKLYTSIVAALVAQPRFLSVTLAQEDPPSLLVDRALLRVFGDALVGPLGEARWDGGGEEDDNGEALVPIFLDLADLPFEATGIVSGVAGRLVKELNAAAGAGGKGGAGLGVGVGVGADLSYLSTARAGAVILGRQQVGVALGVLRPLLSGEEEGS</sequence>
<comment type="caution">
    <text evidence="3">The sequence shown here is derived from an EMBL/GenBank/DDBJ whole genome shotgun (WGS) entry which is preliminary data.</text>
</comment>
<feature type="domain" description="CASTOR ACT" evidence="2">
    <location>
        <begin position="98"/>
        <end position="157"/>
    </location>
</feature>
<keyword evidence="4" id="KW-1185">Reference proteome</keyword>
<dbReference type="InterPro" id="IPR051719">
    <property type="entry name" value="CASTOR_mTORC1"/>
</dbReference>
<organism evidence="3 4">
    <name type="scientific">Corynascus novoguineensis</name>
    <dbReference type="NCBI Taxonomy" id="1126955"/>
    <lineage>
        <taxon>Eukaryota</taxon>
        <taxon>Fungi</taxon>
        <taxon>Dikarya</taxon>
        <taxon>Ascomycota</taxon>
        <taxon>Pezizomycotina</taxon>
        <taxon>Sordariomycetes</taxon>
        <taxon>Sordariomycetidae</taxon>
        <taxon>Sordariales</taxon>
        <taxon>Chaetomiaceae</taxon>
        <taxon>Corynascus</taxon>
    </lineage>
</organism>
<reference evidence="3" key="2">
    <citation type="submission" date="2023-05" db="EMBL/GenBank/DDBJ databases">
        <authorList>
            <consortium name="Lawrence Berkeley National Laboratory"/>
            <person name="Steindorff A."/>
            <person name="Hensen N."/>
            <person name="Bonometti L."/>
            <person name="Westerberg I."/>
            <person name="Brannstrom I.O."/>
            <person name="Guillou S."/>
            <person name="Cros-Aarteil S."/>
            <person name="Calhoun S."/>
            <person name="Haridas S."/>
            <person name="Kuo A."/>
            <person name="Mondo S."/>
            <person name="Pangilinan J."/>
            <person name="Riley R."/>
            <person name="Labutti K."/>
            <person name="Andreopoulos B."/>
            <person name="Lipzen A."/>
            <person name="Chen C."/>
            <person name="Yanf M."/>
            <person name="Daum C."/>
            <person name="Ng V."/>
            <person name="Clum A."/>
            <person name="Ohm R."/>
            <person name="Martin F."/>
            <person name="Silar P."/>
            <person name="Natvig D."/>
            <person name="Lalanne C."/>
            <person name="Gautier V."/>
            <person name="Ament-Velasquez S.L."/>
            <person name="Kruys A."/>
            <person name="Hutchinson M.I."/>
            <person name="Powell A.J."/>
            <person name="Barry K."/>
            <person name="Miller A.N."/>
            <person name="Grigoriev I.V."/>
            <person name="Debuchy R."/>
            <person name="Gladieux P."/>
            <person name="Thoren M.H."/>
            <person name="Johannesson H."/>
        </authorList>
    </citation>
    <scope>NUCLEOTIDE SEQUENCE</scope>
    <source>
        <strain evidence="3">CBS 359.72</strain>
    </source>
</reference>
<dbReference type="Gene3D" id="3.30.2130.10">
    <property type="entry name" value="VC0802-like"/>
    <property type="match status" value="1"/>
</dbReference>
<dbReference type="AlphaFoldDB" id="A0AAN7CZH6"/>
<dbReference type="SUPFAM" id="SSF55021">
    <property type="entry name" value="ACT-like"/>
    <property type="match status" value="1"/>
</dbReference>
<feature type="compositionally biased region" description="Gly residues" evidence="1">
    <location>
        <begin position="277"/>
        <end position="294"/>
    </location>
</feature>
<dbReference type="PANTHER" id="PTHR31131">
    <property type="entry name" value="CHROMOSOME 1, WHOLE GENOME SHOTGUN SEQUENCE"/>
    <property type="match status" value="1"/>
</dbReference>
<evidence type="ECO:0000256" key="1">
    <source>
        <dbReference type="SAM" id="MobiDB-lite"/>
    </source>
</evidence>
<dbReference type="InterPro" id="IPR045865">
    <property type="entry name" value="ACT-like_dom_sf"/>
</dbReference>
<gene>
    <name evidence="3" type="ORF">C7999DRAFT_11188</name>
</gene>
<protein>
    <submittedName>
        <fullName evidence="3">ACT domain-containing protein</fullName>
    </submittedName>
</protein>
<dbReference type="GO" id="GO:0046394">
    <property type="term" value="P:carboxylic acid biosynthetic process"/>
    <property type="evidence" value="ECO:0007669"/>
    <property type="project" value="UniProtKB-ARBA"/>
</dbReference>
<dbReference type="Proteomes" id="UP001303647">
    <property type="component" value="Unassembled WGS sequence"/>
</dbReference>
<evidence type="ECO:0000313" key="4">
    <source>
        <dbReference type="Proteomes" id="UP001303647"/>
    </source>
</evidence>
<dbReference type="GO" id="GO:0006520">
    <property type="term" value="P:amino acid metabolic process"/>
    <property type="evidence" value="ECO:0007669"/>
    <property type="project" value="UniProtKB-ARBA"/>
</dbReference>
<feature type="region of interest" description="Disordered" evidence="1">
    <location>
        <begin position="264"/>
        <end position="294"/>
    </location>
</feature>
<dbReference type="PANTHER" id="PTHR31131:SF6">
    <property type="entry name" value="CASTOR ACT DOMAIN-CONTAINING PROTEIN"/>
    <property type="match status" value="1"/>
</dbReference>
<evidence type="ECO:0000313" key="3">
    <source>
        <dbReference type="EMBL" id="KAK4251079.1"/>
    </source>
</evidence>
<dbReference type="Pfam" id="PF13840">
    <property type="entry name" value="ACT_7"/>
    <property type="match status" value="1"/>
</dbReference>
<accession>A0AAN7CZH6</accession>
<feature type="region of interest" description="Disordered" evidence="1">
    <location>
        <begin position="196"/>
        <end position="223"/>
    </location>
</feature>
<reference evidence="3" key="1">
    <citation type="journal article" date="2023" name="Mol. Phylogenet. Evol.">
        <title>Genome-scale phylogeny and comparative genomics of the fungal order Sordariales.</title>
        <authorList>
            <person name="Hensen N."/>
            <person name="Bonometti L."/>
            <person name="Westerberg I."/>
            <person name="Brannstrom I.O."/>
            <person name="Guillou S."/>
            <person name="Cros-Aarteil S."/>
            <person name="Calhoun S."/>
            <person name="Haridas S."/>
            <person name="Kuo A."/>
            <person name="Mondo S."/>
            <person name="Pangilinan J."/>
            <person name="Riley R."/>
            <person name="LaButti K."/>
            <person name="Andreopoulos B."/>
            <person name="Lipzen A."/>
            <person name="Chen C."/>
            <person name="Yan M."/>
            <person name="Daum C."/>
            <person name="Ng V."/>
            <person name="Clum A."/>
            <person name="Steindorff A."/>
            <person name="Ohm R.A."/>
            <person name="Martin F."/>
            <person name="Silar P."/>
            <person name="Natvig D.O."/>
            <person name="Lalanne C."/>
            <person name="Gautier V."/>
            <person name="Ament-Velasquez S.L."/>
            <person name="Kruys A."/>
            <person name="Hutchinson M.I."/>
            <person name="Powell A.J."/>
            <person name="Barry K."/>
            <person name="Miller A.N."/>
            <person name="Grigoriev I.V."/>
            <person name="Debuchy R."/>
            <person name="Gladieux P."/>
            <person name="Hiltunen Thoren M."/>
            <person name="Johannesson H."/>
        </authorList>
    </citation>
    <scope>NUCLEOTIDE SEQUENCE</scope>
    <source>
        <strain evidence="3">CBS 359.72</strain>
    </source>
</reference>
<dbReference type="EMBL" id="MU857608">
    <property type="protein sequence ID" value="KAK4251079.1"/>
    <property type="molecule type" value="Genomic_DNA"/>
</dbReference>
<evidence type="ECO:0000259" key="2">
    <source>
        <dbReference type="Pfam" id="PF13840"/>
    </source>
</evidence>
<dbReference type="InterPro" id="IPR027795">
    <property type="entry name" value="CASTOR_ACT_dom"/>
</dbReference>